<evidence type="ECO:0000259" key="6">
    <source>
        <dbReference type="Pfam" id="PF24346"/>
    </source>
</evidence>
<feature type="chain" id="PRO_5002658875" evidence="2">
    <location>
        <begin position="25"/>
        <end position="1933"/>
    </location>
</feature>
<evidence type="ECO:0000256" key="2">
    <source>
        <dbReference type="SAM" id="SignalP"/>
    </source>
</evidence>
<name>A3U0E9_PSEBH</name>
<feature type="region of interest" description="Disordered" evidence="1">
    <location>
        <begin position="901"/>
        <end position="925"/>
    </location>
</feature>
<feature type="signal peptide" evidence="2">
    <location>
        <begin position="1"/>
        <end position="24"/>
    </location>
</feature>
<comment type="caution">
    <text evidence="7">The sequence shown here is derived from an EMBL/GenBank/DDBJ whole genome shotgun (WGS) entry which is preliminary data.</text>
</comment>
<dbReference type="InterPro" id="IPR047589">
    <property type="entry name" value="DUF11_rpt"/>
</dbReference>
<dbReference type="HOGENOM" id="CLU_235151_0_0_5"/>
<dbReference type="Proteomes" id="UP000004318">
    <property type="component" value="Unassembled WGS sequence"/>
</dbReference>
<dbReference type="Gene3D" id="2.60.40.10">
    <property type="entry name" value="Immunoglobulins"/>
    <property type="match status" value="2"/>
</dbReference>
<dbReference type="OrthoDB" id="1204817at2"/>
<feature type="domain" description="GEVED" evidence="4">
    <location>
        <begin position="969"/>
        <end position="1053"/>
    </location>
</feature>
<feature type="domain" description="DUF6923" evidence="5">
    <location>
        <begin position="1092"/>
        <end position="1303"/>
    </location>
</feature>
<evidence type="ECO:0000259" key="3">
    <source>
        <dbReference type="Pfam" id="PF01345"/>
    </source>
</evidence>
<organism evidence="7 8">
    <name type="scientific">Pseudooceanicola batsensis (strain ATCC BAA-863 / DSM 15984 / KCTC 12145 / HTCC2597)</name>
    <name type="common">Oceanicola batsensis</name>
    <dbReference type="NCBI Taxonomy" id="252305"/>
    <lineage>
        <taxon>Bacteria</taxon>
        <taxon>Pseudomonadati</taxon>
        <taxon>Pseudomonadota</taxon>
        <taxon>Alphaproteobacteria</taxon>
        <taxon>Rhodobacterales</taxon>
        <taxon>Paracoccaceae</taxon>
        <taxon>Pseudooceanicola</taxon>
    </lineage>
</organism>
<dbReference type="InterPro" id="IPR001434">
    <property type="entry name" value="OmcB-like_DUF11"/>
</dbReference>
<feature type="region of interest" description="Disordered" evidence="1">
    <location>
        <begin position="1525"/>
        <end position="1547"/>
    </location>
</feature>
<dbReference type="PANTHER" id="PTHR34819">
    <property type="entry name" value="LARGE CYSTEINE-RICH PERIPLASMIC PROTEIN OMCB"/>
    <property type="match status" value="1"/>
</dbReference>
<feature type="domain" description="DUF7507" evidence="6">
    <location>
        <begin position="255"/>
        <end position="342"/>
    </location>
</feature>
<sequence>MIRQTIRSFAATALFVAGATVGQAGSFNLDWDALDWPAGSFGPLDYTLRDQYGFEIDARIFMAGSLTSGAGITSPDDVPIFGGNVDALVLISDAPSGQGRVGDATAGTRLSFSSGGVAFPVDGLVLDILDIDASDNNTATDRCDFVTVTGDNGNPTLSAVSATPTFVIGPALGSGNTGQLGTNQAQCLFIDGPTVSPTSNNDDTGTVRATFPDDTSTADIYYDESIGNVRFSFSYDPAARGIAVLGDANFNVDQSIGLTRSVTPATGFEGETLTYTYTVRNNGRLPFNPGQDVVIEDSRLGTVTCPAISGPVAPGGDVVCTATYTVTAADMLTGSLETTATAGIGTIGTGFVSRLQSNSSNSTVVTSIVPAPGPLTCTPQPILNKPRTQLAGTGTAGALAVGDTFLFDDVATDGAGNPIDVVMRIETISDATGANLKSSGIEATMFPARNSHIIYRINLTKDGTATPANPLGEPIDQSRFNGVIVQQTDVDSKQSDHDSSDVVGFLDGTAAITHFNTTEITGFPTGGTAVAMDPARFGDPANWYDEPNQSAFDNFVTYEFPTFASARFVHGFTGSETDTGYRGSNILLCPITETSTTVIADDDDYTSSPINTLAGGTAGEVYANDTINGLAATPATADLTVLSPATPPNAGDPVPYIDTSGLDEGRVVVPSGVSAGVYTIEYEICDALNPTDCDRAQVLIAVFDGIGLDFGDAPISYLTPSHGLALDPAVYLGTAAPDSELIAQSDSTATADDLVGLDDEDAVDFPVLTQGAISTVNVEVTGDGYLQAWIDFNGDGLFEETFGERIAGDRRDDGTNDDNVAGDGVIQVDVSVPSDATTSTTFARFRYSSEAGLNVGSFAVDGEVEDYSLVIAAADFVDRGDAPASYGDPRHAIVPDIYLGAGPPDSEIAPQNSDRADADDLAGSDDEDSVAVMPVMEAGTLQQITVQTRETLGIQYDLGIPVSEGITNLQLWIDFNQNGVFDPAEQVATNVRDGGAGDQDGVFNNQIVLNVPVPADITSGYSFARLRWSTSSALTNDPFDGLNFDGEVEDYQVLLSAGAVPFACDGTLYRVARIDSQLQRLAFSENGAGGYAITVSDIGDPAGATHDGGWGYNALDGLFYAVAEASRDLVRLDSEGRFEIVGSLPATAATGTSAGDILSNGVMIYRVAGTSAFQLVDLTDPANPADAGRITLTAPVDPADVAFNPNDGMIYGVNQITGRMFYFDPAGGTPGSRIPVEFGPAIWTETYGAVWFDRFGRMYVNQNTSNEIYEVDVGIGGDGTGERQLITVLSGSDEARNDGVACPSTLGPLPPNGALAGTIYEDRDGTLSLTVGDPALSPISVSVFDDNGTPEDTGDDSFVVSVASAGDGTYRADDLSASATYRVEVDTADPDIPEELGLVTANPYTGLRVAAGSTRRGTDFGFAESGADLSIAAQILRASDGQTAASASAGEALDLVLTVTNDGPSDTTGVTVIDLIPDGYAYVSDDAAALGDSYDPGTGLWTLGNMAVGDSETLTIRMTMQETGEHTNTAEITASDRRDPDSSPRTGALVDDLGDGVADDDEASVTVALSGAGGRLSGRVFLDNGADATAYDGLQGGTEAGIGAAVVEVFDNTGTLIDTPAVAADGSWSLTLPAGYSQAVTVTVRPQDGVRVVSETPQALPGLANAGARDGTFTFTPAPDTPYPNIDVGVIRGARLNRDQQTAIRPGQVVSLKHEYLADAPGTVTFSVDNERSGTAGGFSTALFLDLSCDGSGDQPISGPLATGPDTLHCIIARVSSSSGLGQGATYSFNLNAATSYTGIGLGESHVNTDRLTVEAGLGTLSLTKTVRNLTQGTPEGISNGAAAGDVLEYRIYLENTGTRPATDIQVHDRTPAYTELAAPVVTPETIADGVSCDLVTPATNVAGYSGYLSWQCNGFFSPGARGVVAFRVTIAP</sequence>
<feature type="domain" description="GEVED" evidence="4">
    <location>
        <begin position="785"/>
        <end position="869"/>
    </location>
</feature>
<keyword evidence="8" id="KW-1185">Reference proteome</keyword>
<dbReference type="EMBL" id="AAMO01000008">
    <property type="protein sequence ID" value="EAQ02240.1"/>
    <property type="molecule type" value="Genomic_DNA"/>
</dbReference>
<evidence type="ECO:0000259" key="5">
    <source>
        <dbReference type="Pfam" id="PF21959"/>
    </source>
</evidence>
<keyword evidence="2" id="KW-0732">Signal</keyword>
<dbReference type="Pfam" id="PF24346">
    <property type="entry name" value="DUF7507"/>
    <property type="match status" value="1"/>
</dbReference>
<dbReference type="InterPro" id="IPR045474">
    <property type="entry name" value="GEVED"/>
</dbReference>
<evidence type="ECO:0000259" key="4">
    <source>
        <dbReference type="Pfam" id="PF20009"/>
    </source>
</evidence>
<feature type="domain" description="DUF11" evidence="3">
    <location>
        <begin position="1444"/>
        <end position="1543"/>
    </location>
</feature>
<evidence type="ECO:0000256" key="1">
    <source>
        <dbReference type="SAM" id="MobiDB-lite"/>
    </source>
</evidence>
<dbReference type="SUPFAM" id="SSF51004">
    <property type="entry name" value="C-terminal (heme d1) domain of cytochrome cd1-nitrite reductase"/>
    <property type="match status" value="1"/>
</dbReference>
<dbReference type="InterPro" id="IPR055354">
    <property type="entry name" value="DUF7507"/>
</dbReference>
<dbReference type="InterPro" id="IPR051172">
    <property type="entry name" value="Chlamydia_OmcB"/>
</dbReference>
<dbReference type="InterPro" id="IPR013783">
    <property type="entry name" value="Ig-like_fold"/>
</dbReference>
<dbReference type="Pfam" id="PF21959">
    <property type="entry name" value="DUF6923"/>
    <property type="match status" value="1"/>
</dbReference>
<evidence type="ECO:0000313" key="7">
    <source>
        <dbReference type="EMBL" id="EAQ02240.1"/>
    </source>
</evidence>
<dbReference type="RefSeq" id="WP_009803782.1">
    <property type="nucleotide sequence ID" value="NZ_AAMO01000008.1"/>
</dbReference>
<dbReference type="NCBIfam" id="TIGR01451">
    <property type="entry name" value="B_ant_repeat"/>
    <property type="match status" value="2"/>
</dbReference>
<dbReference type="InterPro" id="IPR011048">
    <property type="entry name" value="Haem_d1_sf"/>
</dbReference>
<reference evidence="7 8" key="1">
    <citation type="journal article" date="2010" name="J. Bacteriol.">
        <title>Genome sequences of Oceanicola granulosus HTCC2516(T) and Oceanicola batsensis HTCC2597(TDelta).</title>
        <authorList>
            <person name="Thrash J.C."/>
            <person name="Cho J.C."/>
            <person name="Vergin K.L."/>
            <person name="Giovannoni S.J."/>
        </authorList>
    </citation>
    <scope>NUCLEOTIDE SEQUENCE [LARGE SCALE GENOMIC DNA]</scope>
    <source>
        <strain evidence="8">ATCC BAA-863 / DSM 15984 / KCTC 12145 / HTCC2597</strain>
    </source>
</reference>
<protein>
    <submittedName>
        <fullName evidence="7">Uncharacterized protein</fullName>
    </submittedName>
</protein>
<dbReference type="Pfam" id="PF01345">
    <property type="entry name" value="DUF11"/>
    <property type="match status" value="1"/>
</dbReference>
<dbReference type="Pfam" id="PF20009">
    <property type="entry name" value="GEVED"/>
    <property type="match status" value="2"/>
</dbReference>
<proteinExistence type="predicted"/>
<gene>
    <name evidence="7" type="ORF">OB2597_19196</name>
</gene>
<dbReference type="InterPro" id="IPR054215">
    <property type="entry name" value="DUF6923"/>
</dbReference>
<evidence type="ECO:0000313" key="8">
    <source>
        <dbReference type="Proteomes" id="UP000004318"/>
    </source>
</evidence>
<accession>A3U0E9</accession>
<dbReference type="STRING" id="252305.OB2597_19196"/>